<organism evidence="2 3">
    <name type="scientific">Sistotremastrum niveocremeum HHB9708</name>
    <dbReference type="NCBI Taxonomy" id="1314777"/>
    <lineage>
        <taxon>Eukaryota</taxon>
        <taxon>Fungi</taxon>
        <taxon>Dikarya</taxon>
        <taxon>Basidiomycota</taxon>
        <taxon>Agaricomycotina</taxon>
        <taxon>Agaricomycetes</taxon>
        <taxon>Sistotremastrales</taxon>
        <taxon>Sistotremastraceae</taxon>
        <taxon>Sertulicium</taxon>
        <taxon>Sertulicium niveocremeum</taxon>
    </lineage>
</organism>
<accession>A0A164PXF8</accession>
<protein>
    <submittedName>
        <fullName evidence="2">Uncharacterized protein</fullName>
    </submittedName>
</protein>
<feature type="compositionally biased region" description="Polar residues" evidence="1">
    <location>
        <begin position="372"/>
        <end position="385"/>
    </location>
</feature>
<feature type="region of interest" description="Disordered" evidence="1">
    <location>
        <begin position="176"/>
        <end position="200"/>
    </location>
</feature>
<feature type="compositionally biased region" description="Polar residues" evidence="1">
    <location>
        <begin position="223"/>
        <end position="249"/>
    </location>
</feature>
<evidence type="ECO:0000256" key="1">
    <source>
        <dbReference type="SAM" id="MobiDB-lite"/>
    </source>
</evidence>
<reference evidence="2 3" key="1">
    <citation type="journal article" date="2016" name="Mol. Biol. Evol.">
        <title>Comparative Genomics of Early-Diverging Mushroom-Forming Fungi Provides Insights into the Origins of Lignocellulose Decay Capabilities.</title>
        <authorList>
            <person name="Nagy L.G."/>
            <person name="Riley R."/>
            <person name="Tritt A."/>
            <person name="Adam C."/>
            <person name="Daum C."/>
            <person name="Floudas D."/>
            <person name="Sun H."/>
            <person name="Yadav J.S."/>
            <person name="Pangilinan J."/>
            <person name="Larsson K.H."/>
            <person name="Matsuura K."/>
            <person name="Barry K."/>
            <person name="Labutti K."/>
            <person name="Kuo R."/>
            <person name="Ohm R.A."/>
            <person name="Bhattacharya S.S."/>
            <person name="Shirouzu T."/>
            <person name="Yoshinaga Y."/>
            <person name="Martin F.M."/>
            <person name="Grigoriev I.V."/>
            <person name="Hibbett D.S."/>
        </authorList>
    </citation>
    <scope>NUCLEOTIDE SEQUENCE [LARGE SCALE GENOMIC DNA]</scope>
    <source>
        <strain evidence="2 3">HHB9708</strain>
    </source>
</reference>
<evidence type="ECO:0000313" key="2">
    <source>
        <dbReference type="EMBL" id="KZS89125.1"/>
    </source>
</evidence>
<feature type="region of interest" description="Disordered" evidence="1">
    <location>
        <begin position="281"/>
        <end position="308"/>
    </location>
</feature>
<feature type="region of interest" description="Disordered" evidence="1">
    <location>
        <begin position="354"/>
        <end position="385"/>
    </location>
</feature>
<dbReference type="Proteomes" id="UP000076722">
    <property type="component" value="Unassembled WGS sequence"/>
</dbReference>
<sequence>MKKARWATKAVSKSIACPGYSVVDLEALFLGKQPDTWRVAVIFRRKRNERLSRREEGVCFGAWDRDNDILDRSRHPVSLKGAHWSDCATEIRFGWPGVVHEKFMINLKDCHVDYVFWQMYGITEQLLESESVQRAKGRTLNESLSMDTLILCRLKQVDVNAWQPVFMLEEPTNIGRRHSRHSSLQASPRNLPRSHTPRRHSETLTVMPLNELTGFGLIRAMSPASQTEDASASRTFTPLPTEFDTSSGSELEFSPAATSPDSSLGLSNWLTLVGNRPEVENRNLQDSLSASDMSEIQGEPSSSKYNLEDIPTEDSWISDPLQSPAVADSVDRHHSAHLTTHLLPPFEWAPQNVASEACDPSESEFSGLTHAGSAQSSGRDSLSVGSTAGGHDIRLSWGSELGCVRLEMPLTLYERLHAQGLPREFPAPTPAPGSGVEPGSLHSTVLDNDFVLIDQSVGTEDSLSQLMWEALRNVGGEFT</sequence>
<name>A0A164PXF8_9AGAM</name>
<feature type="region of interest" description="Disordered" evidence="1">
    <location>
        <begin position="223"/>
        <end position="260"/>
    </location>
</feature>
<proteinExistence type="predicted"/>
<keyword evidence="3" id="KW-1185">Reference proteome</keyword>
<feature type="compositionally biased region" description="Polar residues" evidence="1">
    <location>
        <begin position="284"/>
        <end position="305"/>
    </location>
</feature>
<dbReference type="AlphaFoldDB" id="A0A164PXF8"/>
<gene>
    <name evidence="2" type="ORF">SISNIDRAFT_489556</name>
</gene>
<evidence type="ECO:0000313" key="3">
    <source>
        <dbReference type="Proteomes" id="UP000076722"/>
    </source>
</evidence>
<dbReference type="EMBL" id="KV419430">
    <property type="protein sequence ID" value="KZS89125.1"/>
    <property type="molecule type" value="Genomic_DNA"/>
</dbReference>